<comment type="caution">
    <text evidence="3">The sequence shown here is derived from an EMBL/GenBank/DDBJ whole genome shotgun (WGS) entry which is preliminary data.</text>
</comment>
<accession>A0ABW7PLQ2</accession>
<dbReference type="RefSeq" id="WP_395512975.1">
    <property type="nucleotide sequence ID" value="NZ_JBBDHD010000120.1"/>
</dbReference>
<keyword evidence="4" id="KW-1185">Reference proteome</keyword>
<evidence type="ECO:0000256" key="1">
    <source>
        <dbReference type="SAM" id="MobiDB-lite"/>
    </source>
</evidence>
<organism evidence="3 4">
    <name type="scientific">Streptomyces racemochromogenes</name>
    <dbReference type="NCBI Taxonomy" id="67353"/>
    <lineage>
        <taxon>Bacteria</taxon>
        <taxon>Bacillati</taxon>
        <taxon>Actinomycetota</taxon>
        <taxon>Actinomycetes</taxon>
        <taxon>Kitasatosporales</taxon>
        <taxon>Streptomycetaceae</taxon>
        <taxon>Streptomyces</taxon>
    </lineage>
</organism>
<sequence>MRLRRASIAALGAFTLLLAVPQSASAAIGEFQYTYIGLDGKPHVRLLLDPLSRECITLPEAADPDLSQPAHSPRNRTNTTATVFSDIECDGEFYALRPLVGRGNADMKFRSVVFS</sequence>
<evidence type="ECO:0000313" key="3">
    <source>
        <dbReference type="EMBL" id="MFH7599327.1"/>
    </source>
</evidence>
<reference evidence="3 4" key="1">
    <citation type="submission" date="2024-03" db="EMBL/GenBank/DDBJ databases">
        <title>Whole genome sequencing of Streptomyces racemochromogenes, to identify antimicrobial biosynthetic gene clusters.</title>
        <authorList>
            <person name="Suryawanshi P."/>
            <person name="Krishnaraj P.U."/>
            <person name="Arun Y.P."/>
            <person name="Suryawanshi M.P."/>
            <person name="Rakshit O."/>
        </authorList>
    </citation>
    <scope>NUCLEOTIDE SEQUENCE [LARGE SCALE GENOMIC DNA]</scope>
    <source>
        <strain evidence="3 4">AUDT626</strain>
    </source>
</reference>
<proteinExistence type="predicted"/>
<dbReference type="Proteomes" id="UP001610631">
    <property type="component" value="Unassembled WGS sequence"/>
</dbReference>
<dbReference type="EMBL" id="JBBDHD010000120">
    <property type="protein sequence ID" value="MFH7599327.1"/>
    <property type="molecule type" value="Genomic_DNA"/>
</dbReference>
<feature type="chain" id="PRO_5045498968" evidence="2">
    <location>
        <begin position="27"/>
        <end position="115"/>
    </location>
</feature>
<evidence type="ECO:0000256" key="2">
    <source>
        <dbReference type="SAM" id="SignalP"/>
    </source>
</evidence>
<protein>
    <submittedName>
        <fullName evidence="3">Uncharacterized protein</fullName>
    </submittedName>
</protein>
<feature type="region of interest" description="Disordered" evidence="1">
    <location>
        <begin position="60"/>
        <end position="79"/>
    </location>
</feature>
<name>A0ABW7PLQ2_9ACTN</name>
<feature type="signal peptide" evidence="2">
    <location>
        <begin position="1"/>
        <end position="26"/>
    </location>
</feature>
<evidence type="ECO:0000313" key="4">
    <source>
        <dbReference type="Proteomes" id="UP001610631"/>
    </source>
</evidence>
<keyword evidence="2" id="KW-0732">Signal</keyword>
<gene>
    <name evidence="3" type="ORF">WDV06_30150</name>
</gene>